<comment type="caution">
    <text evidence="4">The sequence shown here is derived from an EMBL/GenBank/DDBJ whole genome shotgun (WGS) entry which is preliminary data.</text>
</comment>
<feature type="domain" description="SMODS and SLOG-associating 2TM effector" evidence="3">
    <location>
        <begin position="129"/>
        <end position="251"/>
    </location>
</feature>
<dbReference type="RefSeq" id="XP_045952719.1">
    <property type="nucleotide sequence ID" value="XM_046109336.1"/>
</dbReference>
<protein>
    <recommendedName>
        <fullName evidence="3">SMODS and SLOG-associating 2TM effector domain-containing protein</fullName>
    </recommendedName>
</protein>
<proteinExistence type="predicted"/>
<keyword evidence="2" id="KW-1133">Transmembrane helix</keyword>
<evidence type="ECO:0000313" key="4">
    <source>
        <dbReference type="EMBL" id="KAH6646205.1"/>
    </source>
</evidence>
<feature type="compositionally biased region" description="Polar residues" evidence="1">
    <location>
        <begin position="261"/>
        <end position="281"/>
    </location>
</feature>
<dbReference type="NCBIfam" id="NF033635">
    <property type="entry name" value="SLATT_fungal"/>
    <property type="match status" value="1"/>
</dbReference>
<dbReference type="InterPro" id="IPR041622">
    <property type="entry name" value="SLATT_fungi"/>
</dbReference>
<feature type="compositionally biased region" description="Polar residues" evidence="1">
    <location>
        <begin position="18"/>
        <end position="33"/>
    </location>
</feature>
<evidence type="ECO:0000256" key="2">
    <source>
        <dbReference type="SAM" id="Phobius"/>
    </source>
</evidence>
<dbReference type="Proteomes" id="UP000758603">
    <property type="component" value="Unassembled WGS sequence"/>
</dbReference>
<feature type="transmembrane region" description="Helical" evidence="2">
    <location>
        <begin position="171"/>
        <end position="192"/>
    </location>
</feature>
<name>A0A9P8UCG9_9PEZI</name>
<evidence type="ECO:0000256" key="1">
    <source>
        <dbReference type="SAM" id="MobiDB-lite"/>
    </source>
</evidence>
<feature type="region of interest" description="Disordered" evidence="1">
    <location>
        <begin position="258"/>
        <end position="281"/>
    </location>
</feature>
<keyword evidence="2" id="KW-0472">Membrane</keyword>
<gene>
    <name evidence="4" type="ORF">BKA67DRAFT_696095</name>
</gene>
<reference evidence="4" key="1">
    <citation type="journal article" date="2021" name="Nat. Commun.">
        <title>Genetic determinants of endophytism in the Arabidopsis root mycobiome.</title>
        <authorList>
            <person name="Mesny F."/>
            <person name="Miyauchi S."/>
            <person name="Thiergart T."/>
            <person name="Pickel B."/>
            <person name="Atanasova L."/>
            <person name="Karlsson M."/>
            <person name="Huettel B."/>
            <person name="Barry K.W."/>
            <person name="Haridas S."/>
            <person name="Chen C."/>
            <person name="Bauer D."/>
            <person name="Andreopoulos W."/>
            <person name="Pangilinan J."/>
            <person name="LaButti K."/>
            <person name="Riley R."/>
            <person name="Lipzen A."/>
            <person name="Clum A."/>
            <person name="Drula E."/>
            <person name="Henrissat B."/>
            <person name="Kohler A."/>
            <person name="Grigoriev I.V."/>
            <person name="Martin F.M."/>
            <person name="Hacquard S."/>
        </authorList>
    </citation>
    <scope>NUCLEOTIDE SEQUENCE</scope>
    <source>
        <strain evidence="4">MPI-SDFR-AT-0073</strain>
    </source>
</reference>
<evidence type="ECO:0000313" key="5">
    <source>
        <dbReference type="Proteomes" id="UP000758603"/>
    </source>
</evidence>
<feature type="compositionally biased region" description="Basic and acidic residues" evidence="1">
    <location>
        <begin position="1"/>
        <end position="10"/>
    </location>
</feature>
<dbReference type="PANTHER" id="PTHR38793">
    <property type="entry name" value="SLATT_FUNGAL DOMAIN-CONTAINING PROTEIN-RELATED"/>
    <property type="match status" value="1"/>
</dbReference>
<dbReference type="Pfam" id="PF18142">
    <property type="entry name" value="SLATT_fungal"/>
    <property type="match status" value="1"/>
</dbReference>
<accession>A0A9P8UCG9</accession>
<feature type="region of interest" description="Disordered" evidence="1">
    <location>
        <begin position="1"/>
        <end position="78"/>
    </location>
</feature>
<dbReference type="AlphaFoldDB" id="A0A9P8UCG9"/>
<keyword evidence="2" id="KW-0812">Transmembrane</keyword>
<dbReference type="GeneID" id="70138227"/>
<dbReference type="OrthoDB" id="4472872at2759"/>
<dbReference type="EMBL" id="JAGPXC010000010">
    <property type="protein sequence ID" value="KAH6646205.1"/>
    <property type="molecule type" value="Genomic_DNA"/>
</dbReference>
<feature type="transmembrane region" description="Helical" evidence="2">
    <location>
        <begin position="145"/>
        <end position="165"/>
    </location>
</feature>
<dbReference type="PANTHER" id="PTHR38793:SF3">
    <property type="entry name" value="SMODS AND SLOG-ASSOCIATING 2TM EFFECTOR DOMAIN-CONTAINING PROTEIN"/>
    <property type="match status" value="1"/>
</dbReference>
<sequence length="281" mass="30559">MSAFKKEKDVNSPLLSPITKTPNTAQVHFTTATADYADPRASTSTMETLTDQRRSPPRLTTPQTPDLGPRKADTNMSWGTPLGLGVRKETDEALIIFRKALGINWAKSTADGASLEEGRKTAGGIYKSVIDAQTKKRIQYDLLTALLYVLYFSQVVIGAALTALGPNAANYTRQITVLGAVNTIVAGVLALIKGSGQPQRLGKDQIGYRRLQDWIEETEALLAVGVIGKDKREVGLLVEVAFKKYNAAKANEVNNKPDFYVTQSEEPTSSSSRPNRKSTTN</sequence>
<organism evidence="4 5">
    <name type="scientific">Truncatella angustata</name>
    <dbReference type="NCBI Taxonomy" id="152316"/>
    <lineage>
        <taxon>Eukaryota</taxon>
        <taxon>Fungi</taxon>
        <taxon>Dikarya</taxon>
        <taxon>Ascomycota</taxon>
        <taxon>Pezizomycotina</taxon>
        <taxon>Sordariomycetes</taxon>
        <taxon>Xylariomycetidae</taxon>
        <taxon>Amphisphaeriales</taxon>
        <taxon>Sporocadaceae</taxon>
        <taxon>Truncatella</taxon>
    </lineage>
</organism>
<evidence type="ECO:0000259" key="3">
    <source>
        <dbReference type="Pfam" id="PF18142"/>
    </source>
</evidence>
<keyword evidence="5" id="KW-1185">Reference proteome</keyword>